<protein>
    <recommendedName>
        <fullName evidence="3">Glycosyltransferase</fullName>
    </recommendedName>
</protein>
<dbReference type="GO" id="GO:0016757">
    <property type="term" value="F:glycosyltransferase activity"/>
    <property type="evidence" value="ECO:0007669"/>
    <property type="project" value="TreeGrafter"/>
</dbReference>
<reference evidence="1 2" key="1">
    <citation type="submission" date="2016-09" db="EMBL/GenBank/DDBJ databases">
        <authorList>
            <person name="Capua I."/>
            <person name="De Benedictis P."/>
            <person name="Joannis T."/>
            <person name="Lombin L.H."/>
            <person name="Cattoli G."/>
        </authorList>
    </citation>
    <scope>NUCLEOTIDE SEQUENCE [LARGE SCALE GENOMIC DNA]</scope>
    <source>
        <strain evidence="1 2">UB20</strain>
    </source>
</reference>
<dbReference type="PANTHER" id="PTHR21015:SF22">
    <property type="entry name" value="GLYCOSYLTRANSFERASE"/>
    <property type="match status" value="1"/>
</dbReference>
<organism evidence="1 2">
    <name type="scientific">Tannerella forsythia</name>
    <name type="common">Bacteroides forsythus</name>
    <dbReference type="NCBI Taxonomy" id="28112"/>
    <lineage>
        <taxon>Bacteria</taxon>
        <taxon>Pseudomonadati</taxon>
        <taxon>Bacteroidota</taxon>
        <taxon>Bacteroidia</taxon>
        <taxon>Bacteroidales</taxon>
        <taxon>Tannerellaceae</taxon>
        <taxon>Tannerella</taxon>
    </lineage>
</organism>
<dbReference type="Gene3D" id="3.40.50.2000">
    <property type="entry name" value="Glycogen Phosphorylase B"/>
    <property type="match status" value="1"/>
</dbReference>
<dbReference type="SUPFAM" id="SSF53756">
    <property type="entry name" value="UDP-Glycosyltransferase/glycogen phosphorylase"/>
    <property type="match status" value="1"/>
</dbReference>
<dbReference type="EMBL" id="FMMM01000021">
    <property type="protein sequence ID" value="SCQ18981.1"/>
    <property type="molecule type" value="Genomic_DNA"/>
</dbReference>
<evidence type="ECO:0000313" key="2">
    <source>
        <dbReference type="Proteomes" id="UP000182057"/>
    </source>
</evidence>
<accession>A0A1D3UFX4</accession>
<name>A0A1D3UFX4_TANFO</name>
<dbReference type="Proteomes" id="UP000182057">
    <property type="component" value="Unassembled WGS sequence"/>
</dbReference>
<dbReference type="AlphaFoldDB" id="A0A1D3UFX4"/>
<evidence type="ECO:0008006" key="3">
    <source>
        <dbReference type="Google" id="ProtNLM"/>
    </source>
</evidence>
<sequence length="366" mass="42189">MQKKLRFMFIVQGEGRGHLTQAISLAAMLQRHGHEVAETLVGKSQAREVPDFFRTKIGTPVRSYDAPSFIFKKDRKRLNKFKTVLYNGSPRKLKHYGESIETIYRRIKKVRPDVVVNFYELLPALAQLRFRIDIPFVNIGHQYLLRHPDYGHGKGDAQSLMVLRLHTLLTGIGASKTLALSFYPMKDFPREKIVVVPPLLRREVLELQPSEGDYILGYMLNQGFENEVREWHNAHPETKLHFFWDKRDAPANLVVDEHFTLHRIDDEKFLHYMAGCRGYITTAGFESVCEAFYLNKPVMLIPAHIEQEINAADAASLRGAVVGESFDLNQLIDFMNTSRTFDHDAFRKWLLSAEEIFIRELTSVVG</sequence>
<proteinExistence type="predicted"/>
<evidence type="ECO:0000313" key="1">
    <source>
        <dbReference type="EMBL" id="SCQ18981.1"/>
    </source>
</evidence>
<gene>
    <name evidence="1" type="ORF">TFUB20_00543</name>
</gene>
<dbReference type="Pfam" id="PF13528">
    <property type="entry name" value="Glyco_trans_1_3"/>
    <property type="match status" value="1"/>
</dbReference>
<dbReference type="PANTHER" id="PTHR21015">
    <property type="entry name" value="UDP-N-ACETYLGLUCOSAMINE--N-ACETYLMURAMYL-(PENTAPEPTIDE) PYROPHOSPHORYL-UNDECAPRENOL N-ACETYLGLUCOSAMINE TRANSFERASE 1"/>
    <property type="match status" value="1"/>
</dbReference>